<proteinExistence type="predicted"/>
<protein>
    <submittedName>
        <fullName evidence="1">Uncharacterized protein</fullName>
    </submittedName>
</protein>
<organism evidence="1 2">
    <name type="scientific">Stylosanthes scabra</name>
    <dbReference type="NCBI Taxonomy" id="79078"/>
    <lineage>
        <taxon>Eukaryota</taxon>
        <taxon>Viridiplantae</taxon>
        <taxon>Streptophyta</taxon>
        <taxon>Embryophyta</taxon>
        <taxon>Tracheophyta</taxon>
        <taxon>Spermatophyta</taxon>
        <taxon>Magnoliopsida</taxon>
        <taxon>eudicotyledons</taxon>
        <taxon>Gunneridae</taxon>
        <taxon>Pentapetalae</taxon>
        <taxon>rosids</taxon>
        <taxon>fabids</taxon>
        <taxon>Fabales</taxon>
        <taxon>Fabaceae</taxon>
        <taxon>Papilionoideae</taxon>
        <taxon>50 kb inversion clade</taxon>
        <taxon>dalbergioids sensu lato</taxon>
        <taxon>Dalbergieae</taxon>
        <taxon>Pterocarpus clade</taxon>
        <taxon>Stylosanthes</taxon>
    </lineage>
</organism>
<reference evidence="1 2" key="1">
    <citation type="journal article" date="2023" name="Plants (Basel)">
        <title>Bridging the Gap: Combining Genomics and Transcriptomics Approaches to Understand Stylosanthes scabra, an Orphan Legume from the Brazilian Caatinga.</title>
        <authorList>
            <person name="Ferreira-Neto J.R.C."/>
            <person name="da Silva M.D."/>
            <person name="Binneck E."/>
            <person name="de Melo N.F."/>
            <person name="da Silva R.H."/>
            <person name="de Melo A.L.T.M."/>
            <person name="Pandolfi V."/>
            <person name="Bustamante F.O."/>
            <person name="Brasileiro-Vidal A.C."/>
            <person name="Benko-Iseppon A.M."/>
        </authorList>
    </citation>
    <scope>NUCLEOTIDE SEQUENCE [LARGE SCALE GENOMIC DNA]</scope>
    <source>
        <tissue evidence="1">Leaves</tissue>
    </source>
</reference>
<comment type="caution">
    <text evidence="1">The sequence shown here is derived from an EMBL/GenBank/DDBJ whole genome shotgun (WGS) entry which is preliminary data.</text>
</comment>
<name>A0ABU6YDC9_9FABA</name>
<dbReference type="Proteomes" id="UP001341840">
    <property type="component" value="Unassembled WGS sequence"/>
</dbReference>
<sequence length="220" mass="26011">MEGQSGRLPCSALVPWPGNVYRFPIDNHQETCVVPESLKTKLNKDFVQQIWFIDDADNCVSIRMRREGQDILMEGEDVSRFRSYSQESIWAGIKVHYFKWGVFSAQVKTWDMKLLKPRPNRNLYAERVLPWDIREDIKNFFGVRFNTDRELLIRQEVNAGYLMEGEDSVVTTELSSNVRQGDDEATSRRRYIRNSRQWQGAYRGGYYYIPKGSHRVMRRR</sequence>
<accession>A0ABU6YDC9</accession>
<evidence type="ECO:0000313" key="2">
    <source>
        <dbReference type="Proteomes" id="UP001341840"/>
    </source>
</evidence>
<keyword evidence="2" id="KW-1185">Reference proteome</keyword>
<gene>
    <name evidence="1" type="ORF">PIB30_044840</name>
</gene>
<dbReference type="EMBL" id="JASCZI010241925">
    <property type="protein sequence ID" value="MED6208412.1"/>
    <property type="molecule type" value="Genomic_DNA"/>
</dbReference>
<evidence type="ECO:0000313" key="1">
    <source>
        <dbReference type="EMBL" id="MED6208412.1"/>
    </source>
</evidence>